<dbReference type="InterPro" id="IPR006638">
    <property type="entry name" value="Elp3/MiaA/NifB-like_rSAM"/>
</dbReference>
<dbReference type="Gene3D" id="3.20.20.70">
    <property type="entry name" value="Aldolase class I"/>
    <property type="match status" value="1"/>
</dbReference>
<keyword evidence="5 9" id="KW-0479">Metal-binding</keyword>
<protein>
    <recommendedName>
        <fullName evidence="2 9">Heme chaperone HemW</fullName>
    </recommendedName>
</protein>
<evidence type="ECO:0000256" key="9">
    <source>
        <dbReference type="RuleBase" id="RU364116"/>
    </source>
</evidence>
<gene>
    <name evidence="11" type="primary">hemW</name>
    <name evidence="11" type="ORF">IAD28_03730</name>
</gene>
<dbReference type="CDD" id="cd01335">
    <property type="entry name" value="Radical_SAM"/>
    <property type="match status" value="1"/>
</dbReference>
<dbReference type="GO" id="GO:0051539">
    <property type="term" value="F:4 iron, 4 sulfur cluster binding"/>
    <property type="evidence" value="ECO:0007669"/>
    <property type="project" value="UniProtKB-UniRule"/>
</dbReference>
<dbReference type="InterPro" id="IPR034505">
    <property type="entry name" value="Coproporphyrinogen-III_oxidase"/>
</dbReference>
<evidence type="ECO:0000313" key="11">
    <source>
        <dbReference type="EMBL" id="HIV10789.1"/>
    </source>
</evidence>
<comment type="similarity">
    <text evidence="1">Belongs to the anaerobic coproporphyrinogen-III oxidase family. HemW subfamily.</text>
</comment>
<evidence type="ECO:0000313" key="12">
    <source>
        <dbReference type="Proteomes" id="UP000823960"/>
    </source>
</evidence>
<comment type="subcellular location">
    <subcellularLocation>
        <location evidence="9">Cytoplasm</location>
    </subcellularLocation>
</comment>
<evidence type="ECO:0000259" key="10">
    <source>
        <dbReference type="PROSITE" id="PS51918"/>
    </source>
</evidence>
<dbReference type="EMBL" id="DVOL01000046">
    <property type="protein sequence ID" value="HIV10789.1"/>
    <property type="molecule type" value="Genomic_DNA"/>
</dbReference>
<dbReference type="SUPFAM" id="SSF102114">
    <property type="entry name" value="Radical SAM enzymes"/>
    <property type="match status" value="1"/>
</dbReference>
<evidence type="ECO:0000256" key="5">
    <source>
        <dbReference type="ARBA" id="ARBA00022723"/>
    </source>
</evidence>
<reference evidence="11" key="2">
    <citation type="journal article" date="2021" name="PeerJ">
        <title>Extensive microbial diversity within the chicken gut microbiome revealed by metagenomics and culture.</title>
        <authorList>
            <person name="Gilroy R."/>
            <person name="Ravi A."/>
            <person name="Getino M."/>
            <person name="Pursley I."/>
            <person name="Horton D.L."/>
            <person name="Alikhan N.F."/>
            <person name="Baker D."/>
            <person name="Gharbi K."/>
            <person name="Hall N."/>
            <person name="Watson M."/>
            <person name="Adriaenssens E.M."/>
            <person name="Foster-Nyarko E."/>
            <person name="Jarju S."/>
            <person name="Secka A."/>
            <person name="Antonio M."/>
            <person name="Oren A."/>
            <person name="Chaudhuri R.R."/>
            <person name="La Ragione R."/>
            <person name="Hildebrand F."/>
            <person name="Pallen M.J."/>
        </authorList>
    </citation>
    <scope>NUCLEOTIDE SEQUENCE</scope>
    <source>
        <strain evidence="11">1370</strain>
    </source>
</reference>
<dbReference type="PANTHER" id="PTHR13932">
    <property type="entry name" value="COPROPORPHYRINIGEN III OXIDASE"/>
    <property type="match status" value="1"/>
</dbReference>
<keyword evidence="8 9" id="KW-0143">Chaperone</keyword>
<dbReference type="Pfam" id="PF06969">
    <property type="entry name" value="HemN_C"/>
    <property type="match status" value="1"/>
</dbReference>
<evidence type="ECO:0000256" key="1">
    <source>
        <dbReference type="ARBA" id="ARBA00006100"/>
    </source>
</evidence>
<dbReference type="InterPro" id="IPR013785">
    <property type="entry name" value="Aldolase_TIM"/>
</dbReference>
<evidence type="ECO:0000256" key="7">
    <source>
        <dbReference type="ARBA" id="ARBA00023014"/>
    </source>
</evidence>
<evidence type="ECO:0000256" key="6">
    <source>
        <dbReference type="ARBA" id="ARBA00023004"/>
    </source>
</evidence>
<accession>A0A9D1NQ22</accession>
<keyword evidence="3 9" id="KW-0349">Heme</keyword>
<dbReference type="GO" id="GO:0046872">
    <property type="term" value="F:metal ion binding"/>
    <property type="evidence" value="ECO:0007669"/>
    <property type="project" value="UniProtKB-UniRule"/>
</dbReference>
<proteinExistence type="inferred from homology"/>
<organism evidence="11 12">
    <name type="scientific">Candidatus Faeciplasma avium</name>
    <dbReference type="NCBI Taxonomy" id="2840798"/>
    <lineage>
        <taxon>Bacteria</taxon>
        <taxon>Bacillati</taxon>
        <taxon>Bacillota</taxon>
        <taxon>Clostridia</taxon>
        <taxon>Eubacteriales</taxon>
        <taxon>Oscillospiraceae</taxon>
        <taxon>Oscillospiraceae incertae sedis</taxon>
        <taxon>Candidatus Faeciplasma</taxon>
    </lineage>
</organism>
<reference evidence="11" key="1">
    <citation type="submission" date="2020-10" db="EMBL/GenBank/DDBJ databases">
        <authorList>
            <person name="Gilroy R."/>
        </authorList>
    </citation>
    <scope>NUCLEOTIDE SEQUENCE</scope>
    <source>
        <strain evidence="11">1370</strain>
    </source>
</reference>
<evidence type="ECO:0000256" key="3">
    <source>
        <dbReference type="ARBA" id="ARBA00022617"/>
    </source>
</evidence>
<keyword evidence="9" id="KW-0004">4Fe-4S</keyword>
<evidence type="ECO:0000256" key="2">
    <source>
        <dbReference type="ARBA" id="ARBA00017228"/>
    </source>
</evidence>
<dbReference type="SFLD" id="SFLDS00029">
    <property type="entry name" value="Radical_SAM"/>
    <property type="match status" value="1"/>
</dbReference>
<dbReference type="PROSITE" id="PS51918">
    <property type="entry name" value="RADICAL_SAM"/>
    <property type="match status" value="1"/>
</dbReference>
<dbReference type="InterPro" id="IPR058240">
    <property type="entry name" value="rSAM_sf"/>
</dbReference>
<dbReference type="SFLD" id="SFLDG01065">
    <property type="entry name" value="anaerobic_coproporphyrinogen-I"/>
    <property type="match status" value="1"/>
</dbReference>
<keyword evidence="4 9" id="KW-0949">S-adenosyl-L-methionine</keyword>
<dbReference type="SFLD" id="SFLDF00562">
    <property type="entry name" value="HemN-like__clustered_with_heat"/>
    <property type="match status" value="1"/>
</dbReference>
<keyword evidence="6 9" id="KW-0408">Iron</keyword>
<keyword evidence="7 9" id="KW-0411">Iron-sulfur</keyword>
<dbReference type="GO" id="GO:0005737">
    <property type="term" value="C:cytoplasm"/>
    <property type="evidence" value="ECO:0007669"/>
    <property type="project" value="UniProtKB-SubCell"/>
</dbReference>
<name>A0A9D1NQ22_9FIRM</name>
<evidence type="ECO:0000256" key="4">
    <source>
        <dbReference type="ARBA" id="ARBA00022691"/>
    </source>
</evidence>
<sequence>MLGIYLHVPFCIRKCPYCAFYSVGCSNELIDGYVKAAIQKIRSYKNLGAEADTVYFGGGTPSCLSGEAVGLIMEEIKSSFRLADGAEITLEANPSSLTKKRLCGYIEAGVNRLSIGVQSAVDGELSLLGRLHSWSEAKNAVLLAREQGVDNISCDLMLGTPGQTLESLALSVSRLLELKVPHISAYMLKIEENTPFDCDGIKDLAAGEDLVCDMYLSLCRTLRDSGYSRYEISNFSLPGYFSRHNLKYWTLKEYLGIGPSAHSFIGGRRLYIPSDVAGFINNPVSEDLVEDDNINMLEEYIMLSLRLDSGASYQKIASLGGDAGRVRHKAEIFSQNGLIKLNDSSFSLTDRGALVSNSLILEIYLAAIGEGV</sequence>
<comment type="function">
    <text evidence="9">Probably acts as a heme chaperone, transferring heme to an unknown acceptor. Binds one molecule of heme per monomer, possibly covalently. Binds 1 [4Fe-4S] cluster. The cluster is coordinated with 3 cysteines and an exchangeable S-adenosyl-L-methionine.</text>
</comment>
<feature type="domain" description="Radical SAM core" evidence="10">
    <location>
        <begin position="1"/>
        <end position="228"/>
    </location>
</feature>
<keyword evidence="9" id="KW-0963">Cytoplasm</keyword>
<dbReference type="AlphaFoldDB" id="A0A9D1NQ22"/>
<dbReference type="SMART" id="SM00729">
    <property type="entry name" value="Elp3"/>
    <property type="match status" value="1"/>
</dbReference>
<dbReference type="GO" id="GO:0004109">
    <property type="term" value="F:coproporphyrinogen oxidase activity"/>
    <property type="evidence" value="ECO:0007669"/>
    <property type="project" value="InterPro"/>
</dbReference>
<dbReference type="NCBIfam" id="TIGR00539">
    <property type="entry name" value="hemN_rel"/>
    <property type="match status" value="1"/>
</dbReference>
<dbReference type="PANTHER" id="PTHR13932:SF5">
    <property type="entry name" value="RADICAL S-ADENOSYL METHIONINE DOMAIN-CONTAINING PROTEIN 1, MITOCHONDRIAL"/>
    <property type="match status" value="1"/>
</dbReference>
<evidence type="ECO:0000256" key="8">
    <source>
        <dbReference type="ARBA" id="ARBA00023186"/>
    </source>
</evidence>
<dbReference type="Proteomes" id="UP000823960">
    <property type="component" value="Unassembled WGS sequence"/>
</dbReference>
<dbReference type="InterPro" id="IPR007197">
    <property type="entry name" value="rSAM"/>
</dbReference>
<dbReference type="GO" id="GO:0006779">
    <property type="term" value="P:porphyrin-containing compound biosynthetic process"/>
    <property type="evidence" value="ECO:0007669"/>
    <property type="project" value="InterPro"/>
</dbReference>
<dbReference type="SFLD" id="SFLDF00288">
    <property type="entry name" value="HemN-like__clustered_with_nucl"/>
    <property type="match status" value="1"/>
</dbReference>
<dbReference type="Pfam" id="PF04055">
    <property type="entry name" value="Radical_SAM"/>
    <property type="match status" value="1"/>
</dbReference>
<comment type="caution">
    <text evidence="11">The sequence shown here is derived from an EMBL/GenBank/DDBJ whole genome shotgun (WGS) entry which is preliminary data.</text>
</comment>
<dbReference type="InterPro" id="IPR004559">
    <property type="entry name" value="HemW-like"/>
</dbReference>
<dbReference type="InterPro" id="IPR010723">
    <property type="entry name" value="HemN_C"/>
</dbReference>